<dbReference type="EMBL" id="BK032550">
    <property type="protein sequence ID" value="DAF47069.1"/>
    <property type="molecule type" value="Genomic_DNA"/>
</dbReference>
<name>A0A8S5S7Q4_9CAUD</name>
<organism evidence="1">
    <name type="scientific">Siphoviridae sp. ctLnP14</name>
    <dbReference type="NCBI Taxonomy" id="2827851"/>
    <lineage>
        <taxon>Viruses</taxon>
        <taxon>Duplodnaviria</taxon>
        <taxon>Heunggongvirae</taxon>
        <taxon>Uroviricota</taxon>
        <taxon>Caudoviricetes</taxon>
    </lineage>
</organism>
<dbReference type="Gene3D" id="1.10.3790.10">
    <property type="entry name" value="NinB"/>
    <property type="match status" value="1"/>
</dbReference>
<sequence>MKARGRITGLEIPFRAEYPIISFEIQASPEDLEKYKNKDLDISFVQHRARRSLDANACLWACLGDIAKAINQDNWSVYLLMLERYGKFTHILVKPEVVEAVRLQWRETKIVGETQIDGKPMVQMLCFFGSSTYDSAEFSRLLNGVISEMQDMHLEVPASAEMKAILASLEKKE</sequence>
<evidence type="ECO:0000313" key="1">
    <source>
        <dbReference type="EMBL" id="DAF47069.1"/>
    </source>
</evidence>
<proteinExistence type="predicted"/>
<accession>A0A8S5S7Q4</accession>
<dbReference type="SUPFAM" id="SSF103370">
    <property type="entry name" value="NinB"/>
    <property type="match status" value="1"/>
</dbReference>
<protein>
    <submittedName>
        <fullName evidence="1">NinB protein</fullName>
    </submittedName>
</protein>
<dbReference type="InterPro" id="IPR036619">
    <property type="entry name" value="NinB_sf"/>
</dbReference>
<reference evidence="1" key="1">
    <citation type="journal article" date="2021" name="Proc. Natl. Acad. Sci. U.S.A.">
        <title>A Catalog of Tens of Thousands of Viruses from Human Metagenomes Reveals Hidden Associations with Chronic Diseases.</title>
        <authorList>
            <person name="Tisza M.J."/>
            <person name="Buck C.B."/>
        </authorList>
    </citation>
    <scope>NUCLEOTIDE SEQUENCE</scope>
    <source>
        <strain evidence="1">CtLnP14</strain>
    </source>
</reference>